<dbReference type="Gene3D" id="1.10.10.60">
    <property type="entry name" value="Homeodomain-like"/>
    <property type="match status" value="2"/>
</dbReference>
<evidence type="ECO:0000313" key="6">
    <source>
        <dbReference type="Proteomes" id="UP000585050"/>
    </source>
</evidence>
<dbReference type="InterPro" id="IPR011051">
    <property type="entry name" value="RmlC_Cupin_sf"/>
</dbReference>
<dbReference type="Gene3D" id="2.60.120.10">
    <property type="entry name" value="Jelly Rolls"/>
    <property type="match status" value="1"/>
</dbReference>
<dbReference type="CDD" id="cd06976">
    <property type="entry name" value="cupin_MtlR-like_N"/>
    <property type="match status" value="1"/>
</dbReference>
<dbReference type="PROSITE" id="PS01124">
    <property type="entry name" value="HTH_ARAC_FAMILY_2"/>
    <property type="match status" value="1"/>
</dbReference>
<feature type="domain" description="HTH araC/xylS-type" evidence="4">
    <location>
        <begin position="186"/>
        <end position="284"/>
    </location>
</feature>
<dbReference type="Pfam" id="PF12833">
    <property type="entry name" value="HTH_18"/>
    <property type="match status" value="1"/>
</dbReference>
<accession>A0A7X8SKM9</accession>
<dbReference type="InterPro" id="IPR009057">
    <property type="entry name" value="Homeodomain-like_sf"/>
</dbReference>
<keyword evidence="2" id="KW-0238">DNA-binding</keyword>
<dbReference type="InterPro" id="IPR014710">
    <property type="entry name" value="RmlC-like_jellyroll"/>
</dbReference>
<dbReference type="GO" id="GO:0003700">
    <property type="term" value="F:DNA-binding transcription factor activity"/>
    <property type="evidence" value="ECO:0007669"/>
    <property type="project" value="InterPro"/>
</dbReference>
<keyword evidence="1" id="KW-0805">Transcription regulation</keyword>
<protein>
    <submittedName>
        <fullName evidence="5">AraC family transcriptional regulator</fullName>
    </submittedName>
</protein>
<name>A0A7X8SKM9_9BACT</name>
<dbReference type="SMART" id="SM00342">
    <property type="entry name" value="HTH_ARAC"/>
    <property type="match status" value="1"/>
</dbReference>
<evidence type="ECO:0000259" key="4">
    <source>
        <dbReference type="PROSITE" id="PS01124"/>
    </source>
</evidence>
<sequence length="295" mass="34435">MKLLQKKITPTNRSFAIYRNQKPCLDEDWHYHRQLELIYVNKGSGLRFLGDHVGEFQEGELVLVGSNLPHLWKNSPEYYNNLGLETDTLILQFEPEFLGKAFFELNETVLIKKLFEKANNGLEFRDTALKEEIFQLLLKLNKTTGFSGMLILMEILHKLSITDDINQFASSGFSEELNDKDSERINKVYQFVLDNFHREIQLSEVAELSYLGISPFCRFFKKRTHKPFSQFLNEVRIGHACKLLIENELSISQITYSCGFNSQTNFNRQFKKLKNVSPRDYQKMHLSGQLLESMV</sequence>
<dbReference type="RefSeq" id="WP_168882566.1">
    <property type="nucleotide sequence ID" value="NZ_JABAIL010000003.1"/>
</dbReference>
<evidence type="ECO:0000313" key="5">
    <source>
        <dbReference type="EMBL" id="NLR91853.1"/>
    </source>
</evidence>
<reference evidence="5 6" key="1">
    <citation type="submission" date="2020-04" db="EMBL/GenBank/DDBJ databases">
        <title>Flammeovirga sp. SR4, a novel species isolated from seawater.</title>
        <authorList>
            <person name="Wang X."/>
        </authorList>
    </citation>
    <scope>NUCLEOTIDE SEQUENCE [LARGE SCALE GENOMIC DNA]</scope>
    <source>
        <strain evidence="5 6">SR4</strain>
    </source>
</reference>
<keyword evidence="6" id="KW-1185">Reference proteome</keyword>
<evidence type="ECO:0000256" key="2">
    <source>
        <dbReference type="ARBA" id="ARBA00023125"/>
    </source>
</evidence>
<dbReference type="PRINTS" id="PR00032">
    <property type="entry name" value="HTHARAC"/>
</dbReference>
<gene>
    <name evidence="5" type="ORF">HGP29_11575</name>
</gene>
<dbReference type="PANTHER" id="PTHR43280:SF27">
    <property type="entry name" value="TRANSCRIPTIONAL REGULATOR MTLR"/>
    <property type="match status" value="1"/>
</dbReference>
<dbReference type="SUPFAM" id="SSF46689">
    <property type="entry name" value="Homeodomain-like"/>
    <property type="match status" value="2"/>
</dbReference>
<proteinExistence type="predicted"/>
<dbReference type="PANTHER" id="PTHR43280">
    <property type="entry name" value="ARAC-FAMILY TRANSCRIPTIONAL REGULATOR"/>
    <property type="match status" value="1"/>
</dbReference>
<dbReference type="GO" id="GO:0043565">
    <property type="term" value="F:sequence-specific DNA binding"/>
    <property type="evidence" value="ECO:0007669"/>
    <property type="project" value="InterPro"/>
</dbReference>
<organism evidence="5 6">
    <name type="scientific">Flammeovirga agarivorans</name>
    <dbReference type="NCBI Taxonomy" id="2726742"/>
    <lineage>
        <taxon>Bacteria</taxon>
        <taxon>Pseudomonadati</taxon>
        <taxon>Bacteroidota</taxon>
        <taxon>Cytophagia</taxon>
        <taxon>Cytophagales</taxon>
        <taxon>Flammeovirgaceae</taxon>
        <taxon>Flammeovirga</taxon>
    </lineage>
</organism>
<dbReference type="AlphaFoldDB" id="A0A7X8SKM9"/>
<dbReference type="PROSITE" id="PS00041">
    <property type="entry name" value="HTH_ARAC_FAMILY_1"/>
    <property type="match status" value="1"/>
</dbReference>
<dbReference type="SUPFAM" id="SSF51182">
    <property type="entry name" value="RmlC-like cupins"/>
    <property type="match status" value="1"/>
</dbReference>
<keyword evidence="3" id="KW-0804">Transcription</keyword>
<evidence type="ECO:0000256" key="3">
    <source>
        <dbReference type="ARBA" id="ARBA00023163"/>
    </source>
</evidence>
<dbReference type="Proteomes" id="UP000585050">
    <property type="component" value="Unassembled WGS sequence"/>
</dbReference>
<dbReference type="InterPro" id="IPR018060">
    <property type="entry name" value="HTH_AraC"/>
</dbReference>
<dbReference type="EMBL" id="JABAIL010000003">
    <property type="protein sequence ID" value="NLR91853.1"/>
    <property type="molecule type" value="Genomic_DNA"/>
</dbReference>
<comment type="caution">
    <text evidence="5">The sequence shown here is derived from an EMBL/GenBank/DDBJ whole genome shotgun (WGS) entry which is preliminary data.</text>
</comment>
<evidence type="ECO:0000256" key="1">
    <source>
        <dbReference type="ARBA" id="ARBA00023015"/>
    </source>
</evidence>
<dbReference type="InterPro" id="IPR020449">
    <property type="entry name" value="Tscrpt_reg_AraC-type_HTH"/>
</dbReference>
<dbReference type="InterPro" id="IPR018062">
    <property type="entry name" value="HTH_AraC-typ_CS"/>
</dbReference>